<evidence type="ECO:0000313" key="2">
    <source>
        <dbReference type="Proteomes" id="UP000276133"/>
    </source>
</evidence>
<keyword evidence="2" id="KW-1185">Reference proteome</keyword>
<name>A0A3M7SEH1_BRAPC</name>
<comment type="caution">
    <text evidence="1">The sequence shown here is derived from an EMBL/GenBank/DDBJ whole genome shotgun (WGS) entry which is preliminary data.</text>
</comment>
<dbReference type="Proteomes" id="UP000276133">
    <property type="component" value="Unassembled WGS sequence"/>
</dbReference>
<gene>
    <name evidence="1" type="ORF">BpHYR1_035152</name>
</gene>
<organism evidence="1 2">
    <name type="scientific">Brachionus plicatilis</name>
    <name type="common">Marine rotifer</name>
    <name type="synonym">Brachionus muelleri</name>
    <dbReference type="NCBI Taxonomy" id="10195"/>
    <lineage>
        <taxon>Eukaryota</taxon>
        <taxon>Metazoa</taxon>
        <taxon>Spiralia</taxon>
        <taxon>Gnathifera</taxon>
        <taxon>Rotifera</taxon>
        <taxon>Eurotatoria</taxon>
        <taxon>Monogononta</taxon>
        <taxon>Pseudotrocha</taxon>
        <taxon>Ploima</taxon>
        <taxon>Brachionidae</taxon>
        <taxon>Brachionus</taxon>
    </lineage>
</organism>
<sequence length="221" mass="26149">MFFLKKLKVCSNQTAVNFCLPRGINNFDKSRFLFSKRYQIESLDTIRFTNLKKNTLLSKFNQWLVGIVLKWAKLKIMFFQRNYCRFVEPIIACLQSMRNNCFHYQNLNVDDNDAICKFQDSRTILKMTILLIKLGLDTVIRYLVNLGINDFEALRQSLNTILLNWKLNHRNPHHQILFSLQPIYRNSPMVGEIQFTGDKYNISLASQINATLFKDDHWIKN</sequence>
<dbReference type="EMBL" id="REGN01001547">
    <property type="protein sequence ID" value="RNA33968.1"/>
    <property type="molecule type" value="Genomic_DNA"/>
</dbReference>
<reference evidence="1 2" key="1">
    <citation type="journal article" date="2018" name="Sci. Rep.">
        <title>Genomic signatures of local adaptation to the degree of environmental predictability in rotifers.</title>
        <authorList>
            <person name="Franch-Gras L."/>
            <person name="Hahn C."/>
            <person name="Garcia-Roger E.M."/>
            <person name="Carmona M.J."/>
            <person name="Serra M."/>
            <person name="Gomez A."/>
        </authorList>
    </citation>
    <scope>NUCLEOTIDE SEQUENCE [LARGE SCALE GENOMIC DNA]</scope>
    <source>
        <strain evidence="1">HYR1</strain>
    </source>
</reference>
<accession>A0A3M7SEH1</accession>
<protein>
    <submittedName>
        <fullName evidence="1">Uncharacterized protein</fullName>
    </submittedName>
</protein>
<dbReference type="AlphaFoldDB" id="A0A3M7SEH1"/>
<evidence type="ECO:0000313" key="1">
    <source>
        <dbReference type="EMBL" id="RNA33968.1"/>
    </source>
</evidence>
<proteinExistence type="predicted"/>